<dbReference type="Proteomes" id="UP000027222">
    <property type="component" value="Unassembled WGS sequence"/>
</dbReference>
<evidence type="ECO:0000313" key="1">
    <source>
        <dbReference type="EMBL" id="KDR80321.1"/>
    </source>
</evidence>
<proteinExistence type="predicted"/>
<name>A0A067TAY9_GALM3</name>
<reference evidence="2" key="1">
    <citation type="journal article" date="2014" name="Proc. Natl. Acad. Sci. U.S.A.">
        <title>Extensive sampling of basidiomycete genomes demonstrates inadequacy of the white-rot/brown-rot paradigm for wood decay fungi.</title>
        <authorList>
            <person name="Riley R."/>
            <person name="Salamov A.A."/>
            <person name="Brown D.W."/>
            <person name="Nagy L.G."/>
            <person name="Floudas D."/>
            <person name="Held B.W."/>
            <person name="Levasseur A."/>
            <person name="Lombard V."/>
            <person name="Morin E."/>
            <person name="Otillar R."/>
            <person name="Lindquist E.A."/>
            <person name="Sun H."/>
            <person name="LaButti K.M."/>
            <person name="Schmutz J."/>
            <person name="Jabbour D."/>
            <person name="Luo H."/>
            <person name="Baker S.E."/>
            <person name="Pisabarro A.G."/>
            <person name="Walton J.D."/>
            <person name="Blanchette R.A."/>
            <person name="Henrissat B."/>
            <person name="Martin F."/>
            <person name="Cullen D."/>
            <person name="Hibbett D.S."/>
            <person name="Grigoriev I.V."/>
        </authorList>
    </citation>
    <scope>NUCLEOTIDE SEQUENCE [LARGE SCALE GENOMIC DNA]</scope>
    <source>
        <strain evidence="2">CBS 339.88</strain>
    </source>
</reference>
<evidence type="ECO:0000313" key="2">
    <source>
        <dbReference type="Proteomes" id="UP000027222"/>
    </source>
</evidence>
<dbReference type="HOGENOM" id="CLU_1722513_0_0_1"/>
<accession>A0A067TAY9</accession>
<gene>
    <name evidence="1" type="ORF">GALMADRAFT_1190821</name>
</gene>
<keyword evidence="2" id="KW-1185">Reference proteome</keyword>
<dbReference type="EMBL" id="KL142372">
    <property type="protein sequence ID" value="KDR80321.1"/>
    <property type="molecule type" value="Genomic_DNA"/>
</dbReference>
<organism evidence="1 2">
    <name type="scientific">Galerina marginata (strain CBS 339.88)</name>
    <dbReference type="NCBI Taxonomy" id="685588"/>
    <lineage>
        <taxon>Eukaryota</taxon>
        <taxon>Fungi</taxon>
        <taxon>Dikarya</taxon>
        <taxon>Basidiomycota</taxon>
        <taxon>Agaricomycotina</taxon>
        <taxon>Agaricomycetes</taxon>
        <taxon>Agaricomycetidae</taxon>
        <taxon>Agaricales</taxon>
        <taxon>Agaricineae</taxon>
        <taxon>Strophariaceae</taxon>
        <taxon>Galerina</taxon>
    </lineage>
</organism>
<protein>
    <submittedName>
        <fullName evidence="1">Uncharacterized protein</fullName>
    </submittedName>
</protein>
<sequence>MGGYTSIIEAVPSRRRIINNTPDLNLWQILLTYCTPHQTDAGIDTATSINSALPDTTLRTGVPLVDSPLMRIESPTAMESYRRDHLSRIRHRRPVDDHSTEDNLRIQQINSSALHWCTHIQCTYAGHHKFPKYSQGVTPNRHPMTLPSPEYE</sequence>
<dbReference type="AlphaFoldDB" id="A0A067TAY9"/>